<keyword evidence="2" id="KW-0812">Transmembrane</keyword>
<proteinExistence type="predicted"/>
<keyword evidence="2" id="KW-1133">Transmembrane helix</keyword>
<feature type="compositionally biased region" description="Basic and acidic residues" evidence="1">
    <location>
        <begin position="56"/>
        <end position="102"/>
    </location>
</feature>
<protein>
    <recommendedName>
        <fullName evidence="5">Mitochondrial outer membrane protein OM14 C-terminal domain-containing protein</fullName>
    </recommendedName>
</protein>
<evidence type="ECO:0000256" key="2">
    <source>
        <dbReference type="SAM" id="Phobius"/>
    </source>
</evidence>
<dbReference type="GeneID" id="96006526"/>
<feature type="compositionally biased region" description="Polar residues" evidence="1">
    <location>
        <begin position="38"/>
        <end position="52"/>
    </location>
</feature>
<feature type="compositionally biased region" description="Basic and acidic residues" evidence="1">
    <location>
        <begin position="12"/>
        <end position="32"/>
    </location>
</feature>
<feature type="transmembrane region" description="Helical" evidence="2">
    <location>
        <begin position="130"/>
        <end position="150"/>
    </location>
</feature>
<evidence type="ECO:0000256" key="1">
    <source>
        <dbReference type="SAM" id="MobiDB-lite"/>
    </source>
</evidence>
<accession>A0AB34KNJ7</accession>
<dbReference type="AlphaFoldDB" id="A0AB34KNJ7"/>
<dbReference type="Proteomes" id="UP000803884">
    <property type="component" value="Unassembled WGS sequence"/>
</dbReference>
<comment type="caution">
    <text evidence="3">The sequence shown here is derived from an EMBL/GenBank/DDBJ whole genome shotgun (WGS) entry which is preliminary data.</text>
</comment>
<sequence length="193" mass="21057">MSYADAASKGPKQTDEEKMPDYVPEIAHDDSGVHSLDSLDSTHIQSAPSFADQQLEAERAEEKAREAAKATREEAEKAANKAEDEAKDYARKAEAKAEELKKKAGVQGKKAKEEAKEAEEWAEKNKGNPVVIGNVVAVAALGTLLGVGAYRKYNAQELTWKVAGAWAGVVGLFAVGDYYVSQWLFKNRYPPKN</sequence>
<organism evidence="3 4">
    <name type="scientific">Cladosporium halotolerans</name>
    <dbReference type="NCBI Taxonomy" id="1052096"/>
    <lineage>
        <taxon>Eukaryota</taxon>
        <taxon>Fungi</taxon>
        <taxon>Dikarya</taxon>
        <taxon>Ascomycota</taxon>
        <taxon>Pezizomycotina</taxon>
        <taxon>Dothideomycetes</taxon>
        <taxon>Dothideomycetidae</taxon>
        <taxon>Cladosporiales</taxon>
        <taxon>Cladosporiaceae</taxon>
        <taxon>Cladosporium</taxon>
    </lineage>
</organism>
<keyword evidence="2" id="KW-0472">Membrane</keyword>
<evidence type="ECO:0000313" key="3">
    <source>
        <dbReference type="EMBL" id="KAL1585736.1"/>
    </source>
</evidence>
<reference evidence="3 4" key="1">
    <citation type="journal article" date="2020" name="Microbiol. Resour. Announc.">
        <title>Draft Genome Sequence of a Cladosporium Species Isolated from the Mesophotic Ascidian Didemnum maculosum.</title>
        <authorList>
            <person name="Gioti A."/>
            <person name="Siaperas R."/>
            <person name="Nikolaivits E."/>
            <person name="Le Goff G."/>
            <person name="Ouazzani J."/>
            <person name="Kotoulas G."/>
            <person name="Topakas E."/>
        </authorList>
    </citation>
    <scope>NUCLEOTIDE SEQUENCE [LARGE SCALE GENOMIC DNA]</scope>
    <source>
        <strain evidence="3 4">TM138-S3</strain>
    </source>
</reference>
<feature type="transmembrane region" description="Helical" evidence="2">
    <location>
        <begin position="162"/>
        <end position="180"/>
    </location>
</feature>
<dbReference type="EMBL" id="JAAQHG020000017">
    <property type="protein sequence ID" value="KAL1585736.1"/>
    <property type="molecule type" value="Genomic_DNA"/>
</dbReference>
<evidence type="ECO:0008006" key="5">
    <source>
        <dbReference type="Google" id="ProtNLM"/>
    </source>
</evidence>
<keyword evidence="4" id="KW-1185">Reference proteome</keyword>
<dbReference type="GO" id="GO:0006626">
    <property type="term" value="P:protein targeting to mitochondrion"/>
    <property type="evidence" value="ECO:0007669"/>
    <property type="project" value="TreeGrafter"/>
</dbReference>
<dbReference type="PANTHER" id="PTHR38402:SF1">
    <property type="entry name" value="MITOCHONDRIAL OUTER MEMBRANE PROTEIN OM14"/>
    <property type="match status" value="1"/>
</dbReference>
<name>A0AB34KNJ7_9PEZI</name>
<dbReference type="PANTHER" id="PTHR38402">
    <property type="entry name" value="MITOCHONDRIAL OUTER MEMBRANE PROTEIN OM14"/>
    <property type="match status" value="1"/>
</dbReference>
<evidence type="ECO:0000313" key="4">
    <source>
        <dbReference type="Proteomes" id="UP000803884"/>
    </source>
</evidence>
<gene>
    <name evidence="3" type="ORF">WHR41_05083</name>
</gene>
<dbReference type="GO" id="GO:0005741">
    <property type="term" value="C:mitochondrial outer membrane"/>
    <property type="evidence" value="ECO:0007669"/>
    <property type="project" value="InterPro"/>
</dbReference>
<dbReference type="InterPro" id="IPR039454">
    <property type="entry name" value="OM14"/>
</dbReference>
<feature type="region of interest" description="Disordered" evidence="1">
    <location>
        <begin position="1"/>
        <end position="111"/>
    </location>
</feature>
<dbReference type="GO" id="GO:1990593">
    <property type="term" value="F:nascent polypeptide-associated complex binding"/>
    <property type="evidence" value="ECO:0007669"/>
    <property type="project" value="InterPro"/>
</dbReference>
<dbReference type="RefSeq" id="XP_069228842.1">
    <property type="nucleotide sequence ID" value="XM_069373688.1"/>
</dbReference>